<dbReference type="Proteomes" id="UP000790377">
    <property type="component" value="Unassembled WGS sequence"/>
</dbReference>
<gene>
    <name evidence="1" type="ORF">BJ138DRAFT_521918</name>
</gene>
<sequence length="311" mass="35596">MREYNSYHGSPRPDLHPIETVFNYTPLYNMATPSSPPSTAPIPTPSTQVGFWGYRPQIQRAITTPQSPTMVQQNLARMDLSVPKPPYSIPSPSTSTFSGGRSASIDNPSCAEDPDDQDDVRPITREHVEDWKRVRETAIITTGSKTFVPQSIYQPHTLADRERYIAKASLSPPIVFHVEDPYEWGIPLEDASRMKMKRLIGKEDLMFEDCGPSVSIRIQWPGYDSWTRQIPTKDFRVPKGPITRAKLAKNVANCLRRFIEKKAKEPMHEDAEKKWRVGPRHIKVEDLILVSLHHISQGSWQPQLRLRRDIY</sequence>
<evidence type="ECO:0000313" key="2">
    <source>
        <dbReference type="Proteomes" id="UP000790377"/>
    </source>
</evidence>
<evidence type="ECO:0000313" key="1">
    <source>
        <dbReference type="EMBL" id="KAH7907264.1"/>
    </source>
</evidence>
<keyword evidence="2" id="KW-1185">Reference proteome</keyword>
<reference evidence="1" key="1">
    <citation type="journal article" date="2021" name="New Phytol.">
        <title>Evolutionary innovations through gain and loss of genes in the ectomycorrhizal Boletales.</title>
        <authorList>
            <person name="Wu G."/>
            <person name="Miyauchi S."/>
            <person name="Morin E."/>
            <person name="Kuo A."/>
            <person name="Drula E."/>
            <person name="Varga T."/>
            <person name="Kohler A."/>
            <person name="Feng B."/>
            <person name="Cao Y."/>
            <person name="Lipzen A."/>
            <person name="Daum C."/>
            <person name="Hundley H."/>
            <person name="Pangilinan J."/>
            <person name="Johnson J."/>
            <person name="Barry K."/>
            <person name="LaButti K."/>
            <person name="Ng V."/>
            <person name="Ahrendt S."/>
            <person name="Min B."/>
            <person name="Choi I.G."/>
            <person name="Park H."/>
            <person name="Plett J.M."/>
            <person name="Magnuson J."/>
            <person name="Spatafora J.W."/>
            <person name="Nagy L.G."/>
            <person name="Henrissat B."/>
            <person name="Grigoriev I.V."/>
            <person name="Yang Z.L."/>
            <person name="Xu J."/>
            <person name="Martin F.M."/>
        </authorList>
    </citation>
    <scope>NUCLEOTIDE SEQUENCE</scope>
    <source>
        <strain evidence="1">ATCC 28755</strain>
    </source>
</reference>
<organism evidence="1 2">
    <name type="scientific">Hygrophoropsis aurantiaca</name>
    <dbReference type="NCBI Taxonomy" id="72124"/>
    <lineage>
        <taxon>Eukaryota</taxon>
        <taxon>Fungi</taxon>
        <taxon>Dikarya</taxon>
        <taxon>Basidiomycota</taxon>
        <taxon>Agaricomycotina</taxon>
        <taxon>Agaricomycetes</taxon>
        <taxon>Agaricomycetidae</taxon>
        <taxon>Boletales</taxon>
        <taxon>Coniophorineae</taxon>
        <taxon>Hygrophoropsidaceae</taxon>
        <taxon>Hygrophoropsis</taxon>
    </lineage>
</organism>
<accession>A0ACB8A2P1</accession>
<comment type="caution">
    <text evidence="1">The sequence shown here is derived from an EMBL/GenBank/DDBJ whole genome shotgun (WGS) entry which is preliminary data.</text>
</comment>
<name>A0ACB8A2P1_9AGAM</name>
<protein>
    <submittedName>
        <fullName evidence="1">Uncharacterized protein</fullName>
    </submittedName>
</protein>
<proteinExistence type="predicted"/>
<dbReference type="EMBL" id="MU267921">
    <property type="protein sequence ID" value="KAH7907264.1"/>
    <property type="molecule type" value="Genomic_DNA"/>
</dbReference>